<dbReference type="EMBL" id="JAYMYQ010000004">
    <property type="protein sequence ID" value="KAK7340890.1"/>
    <property type="molecule type" value="Genomic_DNA"/>
</dbReference>
<accession>A0AAN9LRE2</accession>
<dbReference type="Proteomes" id="UP001367508">
    <property type="component" value="Unassembled WGS sequence"/>
</dbReference>
<evidence type="ECO:0000256" key="1">
    <source>
        <dbReference type="SAM" id="Phobius"/>
    </source>
</evidence>
<keyword evidence="1" id="KW-0812">Transmembrane</keyword>
<keyword evidence="1" id="KW-0472">Membrane</keyword>
<comment type="caution">
    <text evidence="2">The sequence shown here is derived from an EMBL/GenBank/DDBJ whole genome shotgun (WGS) entry which is preliminary data.</text>
</comment>
<protein>
    <submittedName>
        <fullName evidence="2">Uncharacterized protein</fullName>
    </submittedName>
</protein>
<keyword evidence="3" id="KW-1185">Reference proteome</keyword>
<gene>
    <name evidence="2" type="ORF">VNO77_21607</name>
</gene>
<reference evidence="2 3" key="1">
    <citation type="submission" date="2024-01" db="EMBL/GenBank/DDBJ databases">
        <title>The genomes of 5 underutilized Papilionoideae crops provide insights into root nodulation and disease resistanc.</title>
        <authorList>
            <person name="Jiang F."/>
        </authorList>
    </citation>
    <scope>NUCLEOTIDE SEQUENCE [LARGE SCALE GENOMIC DNA]</scope>
    <source>
        <strain evidence="2">LVBAO_FW01</strain>
        <tissue evidence="2">Leaves</tissue>
    </source>
</reference>
<keyword evidence="1" id="KW-1133">Transmembrane helix</keyword>
<organism evidence="2 3">
    <name type="scientific">Canavalia gladiata</name>
    <name type="common">Sword bean</name>
    <name type="synonym">Dolichos gladiatus</name>
    <dbReference type="NCBI Taxonomy" id="3824"/>
    <lineage>
        <taxon>Eukaryota</taxon>
        <taxon>Viridiplantae</taxon>
        <taxon>Streptophyta</taxon>
        <taxon>Embryophyta</taxon>
        <taxon>Tracheophyta</taxon>
        <taxon>Spermatophyta</taxon>
        <taxon>Magnoliopsida</taxon>
        <taxon>eudicotyledons</taxon>
        <taxon>Gunneridae</taxon>
        <taxon>Pentapetalae</taxon>
        <taxon>rosids</taxon>
        <taxon>fabids</taxon>
        <taxon>Fabales</taxon>
        <taxon>Fabaceae</taxon>
        <taxon>Papilionoideae</taxon>
        <taxon>50 kb inversion clade</taxon>
        <taxon>NPAAA clade</taxon>
        <taxon>indigoferoid/millettioid clade</taxon>
        <taxon>Phaseoleae</taxon>
        <taxon>Canavalia</taxon>
    </lineage>
</organism>
<sequence length="152" mass="17535">MRIERWRLHLVALILNSIFHFHSVSLSIVPLITLLCVLSRSLPSITLAISLPKVRFYSSIRFLLAWIYLRSTGMDLSLLSLVLSKVVFRGVGNESELLFEVERTQSFVIVHFCLDAINWRFRVLPTLLTTNYYGLWCMSNQLILLSTSLLFS</sequence>
<feature type="transmembrane region" description="Helical" evidence="1">
    <location>
        <begin position="7"/>
        <end position="25"/>
    </location>
</feature>
<dbReference type="AlphaFoldDB" id="A0AAN9LRE2"/>
<name>A0AAN9LRE2_CANGL</name>
<evidence type="ECO:0000313" key="2">
    <source>
        <dbReference type="EMBL" id="KAK7340890.1"/>
    </source>
</evidence>
<evidence type="ECO:0000313" key="3">
    <source>
        <dbReference type="Proteomes" id="UP001367508"/>
    </source>
</evidence>
<proteinExistence type="predicted"/>